<evidence type="ECO:0000313" key="2">
    <source>
        <dbReference type="EMBL" id="VUX63752.1"/>
    </source>
</evidence>
<accession>A0A564WMU9</accession>
<dbReference type="EMBL" id="WWVQ01000066">
    <property type="protein sequence ID" value="MZL35043.1"/>
    <property type="molecule type" value="Genomic_DNA"/>
</dbReference>
<dbReference type="RefSeq" id="WP_025580690.1">
    <property type="nucleotide sequence ID" value="NZ_CABHOF010000030.1"/>
</dbReference>
<protein>
    <submittedName>
        <fullName evidence="1">DUF3800 domain-containing protein</fullName>
    </submittedName>
</protein>
<gene>
    <name evidence="2" type="ORF">BWLFYP14_01110</name>
    <name evidence="1" type="ORF">GT728_18135</name>
</gene>
<dbReference type="Proteomes" id="UP000477285">
    <property type="component" value="Unassembled WGS sequence"/>
</dbReference>
<dbReference type="Pfam" id="PF12686">
    <property type="entry name" value="DUF3800"/>
    <property type="match status" value="1"/>
</dbReference>
<evidence type="ECO:0000313" key="1">
    <source>
        <dbReference type="EMBL" id="MZL35043.1"/>
    </source>
</evidence>
<dbReference type="InterPro" id="IPR024524">
    <property type="entry name" value="DUF3800"/>
</dbReference>
<dbReference type="Proteomes" id="UP000366766">
    <property type="component" value="Unassembled WGS sequence"/>
</dbReference>
<reference evidence="1 4" key="1">
    <citation type="journal article" date="2019" name="Nat. Med.">
        <title>A library of human gut bacterial isolates paired with longitudinal multiomics data enables mechanistic microbiome research.</title>
        <authorList>
            <person name="Poyet M."/>
            <person name="Groussin M."/>
            <person name="Gibbons S.M."/>
            <person name="Avila-Pacheco J."/>
            <person name="Jiang X."/>
            <person name="Kearney S.M."/>
            <person name="Perrotta A.R."/>
            <person name="Berdy B."/>
            <person name="Zhao S."/>
            <person name="Lieberman T.D."/>
            <person name="Swanson P.K."/>
            <person name="Smith M."/>
            <person name="Roesemann S."/>
            <person name="Alexander J.E."/>
            <person name="Rich S.A."/>
            <person name="Livny J."/>
            <person name="Vlamakis H."/>
            <person name="Clish C."/>
            <person name="Bullock K."/>
            <person name="Deik A."/>
            <person name="Scott J."/>
            <person name="Pierce K.A."/>
            <person name="Xavier R.J."/>
            <person name="Alm E.J."/>
        </authorList>
    </citation>
    <scope>NUCLEOTIDE SEQUENCE [LARGE SCALE GENOMIC DNA]</scope>
    <source>
        <strain evidence="1 4">BIOML-A1</strain>
    </source>
</reference>
<dbReference type="EMBL" id="CABHOF010000030">
    <property type="protein sequence ID" value="VUX63752.1"/>
    <property type="molecule type" value="Genomic_DNA"/>
</dbReference>
<organism evidence="2 3">
    <name type="scientific">Blautia wexlerae</name>
    <dbReference type="NCBI Taxonomy" id="418240"/>
    <lineage>
        <taxon>Bacteria</taxon>
        <taxon>Bacillati</taxon>
        <taxon>Bacillota</taxon>
        <taxon>Clostridia</taxon>
        <taxon>Lachnospirales</taxon>
        <taxon>Lachnospiraceae</taxon>
        <taxon>Blautia</taxon>
    </lineage>
</organism>
<proteinExistence type="predicted"/>
<evidence type="ECO:0000313" key="3">
    <source>
        <dbReference type="Proteomes" id="UP000366766"/>
    </source>
</evidence>
<dbReference type="AlphaFoldDB" id="A0A564WMU9"/>
<sequence length="498" mass="58726">MKYMFFYDETEHSRKINYETVTANNYCDNFITGIVGWNAEENECISDRYLAFESKYTYRKKDGELKSQTMKAKDFRLGFASLNNHTIEFYEDLVSLLDDKIVIYFSVFSKIEYVINQLFVNYHSSMFIDVDYMKYSIIKAINIYRPQKVIEAIYKEPQIFVKELRSFLEDRIINNQANNTLKECENQAFEEVLILLEDTEVPETLDWSYFAPFDGFKKLLTEMNIYEYQLMIDREGKESHTLNSAIDVGLENVTEEDSKDYVGIRMADMLVGLISRLMQSLKISLTGNYKEGKIKRTLLDSGWFAVNQRQLDLYKKLYLAICENNKYWYKTFSGIYSDDLVSFVALLQFMNHFSDADEIRKRNIEMQPEYYNAFVCESLNKRYEIMRNKLPIYPILEDDKNYFYNQRGAIVYKDISNQPMLPLYSRKNEFYVLSVGFSQNGTPLVTISENDKPICYRLPEDYGEWAMNVVGMANMGERLFPCKVVFSLIDGRYLVDIL</sequence>
<evidence type="ECO:0000313" key="4">
    <source>
        <dbReference type="Proteomes" id="UP000477285"/>
    </source>
</evidence>
<dbReference type="GeneID" id="75080806"/>
<name>A0A564WMU9_9FIRM</name>
<reference evidence="2 3" key="2">
    <citation type="submission" date="2019-07" db="EMBL/GenBank/DDBJ databases">
        <authorList>
            <person name="Chang H.-W."/>
            <person name="Raman A."/>
            <person name="Venkatesh S."/>
            <person name="Gehrig J."/>
        </authorList>
    </citation>
    <scope>NUCLEOTIDE SEQUENCE [LARGE SCALE GENOMIC DNA]</scope>
    <source>
        <strain evidence="2">Blautia_wexlerae_LFYP_14</strain>
    </source>
</reference>
<keyword evidence="3" id="KW-1185">Reference proteome</keyword>